<proteinExistence type="predicted"/>
<protein>
    <submittedName>
        <fullName evidence="1">Uncharacterized protein</fullName>
    </submittedName>
</protein>
<sequence length="40" mass="4323">MPLWITSAFAASKIPAADWPSFRDLLLAAVDLSTALESMD</sequence>
<dbReference type="KEGG" id="mfu:LILAB_34270"/>
<reference evidence="1 2" key="1">
    <citation type="journal article" date="2011" name="J. Bacteriol.">
        <title>Genome sequence of the halotolerant marine bacterium Myxococcus fulvus HW-1.</title>
        <authorList>
            <person name="Li Z.F."/>
            <person name="Li X."/>
            <person name="Liu H."/>
            <person name="Liu X."/>
            <person name="Han K."/>
            <person name="Wu Z.H."/>
            <person name="Hu W."/>
            <person name="Li F.F."/>
            <person name="Li Y.Z."/>
        </authorList>
    </citation>
    <scope>NUCLEOTIDE SEQUENCE [LARGE SCALE GENOMIC DNA]</scope>
    <source>
        <strain evidence="2">ATCC BAA-855 / HW-1</strain>
    </source>
</reference>
<accession>F8CGK0</accession>
<gene>
    <name evidence="1" type="ordered locus">LILAB_34270</name>
</gene>
<evidence type="ECO:0000313" key="1">
    <source>
        <dbReference type="EMBL" id="AEI68735.1"/>
    </source>
</evidence>
<dbReference type="AlphaFoldDB" id="F8CGK0"/>
<evidence type="ECO:0000313" key="2">
    <source>
        <dbReference type="Proteomes" id="UP000000488"/>
    </source>
</evidence>
<dbReference type="HOGENOM" id="CLU_3292833_0_0_7"/>
<dbReference type="Proteomes" id="UP000000488">
    <property type="component" value="Chromosome"/>
</dbReference>
<name>F8CGK0_MYXFH</name>
<organism evidence="1 2">
    <name type="scientific">Myxococcus fulvus (strain ATCC BAA-855 / HW-1)</name>
    <dbReference type="NCBI Taxonomy" id="483219"/>
    <lineage>
        <taxon>Bacteria</taxon>
        <taxon>Pseudomonadati</taxon>
        <taxon>Myxococcota</taxon>
        <taxon>Myxococcia</taxon>
        <taxon>Myxococcales</taxon>
        <taxon>Cystobacterineae</taxon>
        <taxon>Myxococcaceae</taxon>
        <taxon>Myxococcus</taxon>
    </lineage>
</organism>
<dbReference type="STRING" id="483219.LILAB_34270"/>
<dbReference type="EMBL" id="CP002830">
    <property type="protein sequence ID" value="AEI68735.1"/>
    <property type="molecule type" value="Genomic_DNA"/>
</dbReference>